<sequence>MGCFILIKKVQLQFTVTIDPQSSYPKIQFYMEEAYILMLHFYIHFVMYRPIKRLYRSQIKN</sequence>
<evidence type="ECO:0000313" key="1">
    <source>
        <dbReference type="EMBL" id="RDX68696.1"/>
    </source>
</evidence>
<dbReference type="EMBL" id="QJKJ01012430">
    <property type="protein sequence ID" value="RDX68696.1"/>
    <property type="molecule type" value="Genomic_DNA"/>
</dbReference>
<feature type="non-terminal residue" evidence="1">
    <location>
        <position position="1"/>
    </location>
</feature>
<proteinExistence type="predicted"/>
<comment type="caution">
    <text evidence="1">The sequence shown here is derived from an EMBL/GenBank/DDBJ whole genome shotgun (WGS) entry which is preliminary data.</text>
</comment>
<reference evidence="1" key="1">
    <citation type="submission" date="2018-05" db="EMBL/GenBank/DDBJ databases">
        <title>Draft genome of Mucuna pruriens seed.</title>
        <authorList>
            <person name="Nnadi N.E."/>
            <person name="Vos R."/>
            <person name="Hasami M.H."/>
            <person name="Devisetty U.K."/>
            <person name="Aguiy J.C."/>
        </authorList>
    </citation>
    <scope>NUCLEOTIDE SEQUENCE [LARGE SCALE GENOMIC DNA]</scope>
    <source>
        <strain evidence="1">JCA_2017</strain>
    </source>
</reference>
<keyword evidence="2" id="KW-1185">Reference proteome</keyword>
<name>A0A371ERW9_MUCPR</name>
<gene>
    <name evidence="1" type="ORF">CR513_52297</name>
</gene>
<dbReference type="AlphaFoldDB" id="A0A371ERW9"/>
<organism evidence="1 2">
    <name type="scientific">Mucuna pruriens</name>
    <name type="common">Velvet bean</name>
    <name type="synonym">Dolichos pruriens</name>
    <dbReference type="NCBI Taxonomy" id="157652"/>
    <lineage>
        <taxon>Eukaryota</taxon>
        <taxon>Viridiplantae</taxon>
        <taxon>Streptophyta</taxon>
        <taxon>Embryophyta</taxon>
        <taxon>Tracheophyta</taxon>
        <taxon>Spermatophyta</taxon>
        <taxon>Magnoliopsida</taxon>
        <taxon>eudicotyledons</taxon>
        <taxon>Gunneridae</taxon>
        <taxon>Pentapetalae</taxon>
        <taxon>rosids</taxon>
        <taxon>fabids</taxon>
        <taxon>Fabales</taxon>
        <taxon>Fabaceae</taxon>
        <taxon>Papilionoideae</taxon>
        <taxon>50 kb inversion clade</taxon>
        <taxon>NPAAA clade</taxon>
        <taxon>indigoferoid/millettioid clade</taxon>
        <taxon>Phaseoleae</taxon>
        <taxon>Mucuna</taxon>
    </lineage>
</organism>
<dbReference type="Proteomes" id="UP000257109">
    <property type="component" value="Unassembled WGS sequence"/>
</dbReference>
<protein>
    <submittedName>
        <fullName evidence="1">Uncharacterized protein</fullName>
    </submittedName>
</protein>
<accession>A0A371ERW9</accession>
<evidence type="ECO:0000313" key="2">
    <source>
        <dbReference type="Proteomes" id="UP000257109"/>
    </source>
</evidence>